<name>A0A067P4G5_9AGAM</name>
<dbReference type="HOGENOM" id="CLU_051882_0_0_1"/>
<evidence type="ECO:0000313" key="2">
    <source>
        <dbReference type="EMBL" id="KDQ49803.1"/>
    </source>
</evidence>
<dbReference type="EMBL" id="KL197774">
    <property type="protein sequence ID" value="KDQ49803.1"/>
    <property type="molecule type" value="Genomic_DNA"/>
</dbReference>
<reference evidence="3" key="1">
    <citation type="journal article" date="2014" name="Proc. Natl. Acad. Sci. U.S.A.">
        <title>Extensive sampling of basidiomycete genomes demonstrates inadequacy of the white-rot/brown-rot paradigm for wood decay fungi.</title>
        <authorList>
            <person name="Riley R."/>
            <person name="Salamov A.A."/>
            <person name="Brown D.W."/>
            <person name="Nagy L.G."/>
            <person name="Floudas D."/>
            <person name="Held B.W."/>
            <person name="Levasseur A."/>
            <person name="Lombard V."/>
            <person name="Morin E."/>
            <person name="Otillar R."/>
            <person name="Lindquist E.A."/>
            <person name="Sun H."/>
            <person name="LaButti K.M."/>
            <person name="Schmutz J."/>
            <person name="Jabbour D."/>
            <person name="Luo H."/>
            <person name="Baker S.E."/>
            <person name="Pisabarro A.G."/>
            <person name="Walton J.D."/>
            <person name="Blanchette R.A."/>
            <person name="Henrissat B."/>
            <person name="Martin F."/>
            <person name="Cullen D."/>
            <person name="Hibbett D.S."/>
            <person name="Grigoriev I.V."/>
        </authorList>
    </citation>
    <scope>NUCLEOTIDE SEQUENCE [LARGE SCALE GENOMIC DNA]</scope>
    <source>
        <strain evidence="3">MUCL 33604</strain>
    </source>
</reference>
<gene>
    <name evidence="2" type="ORF">JAAARDRAFT_200557</name>
</gene>
<feature type="region of interest" description="Disordered" evidence="1">
    <location>
        <begin position="1"/>
        <end position="111"/>
    </location>
</feature>
<protein>
    <submittedName>
        <fullName evidence="2">Uncharacterized protein</fullName>
    </submittedName>
</protein>
<sequence length="404" mass="43788">MSVVEISSGKEPLHSHTTEVRRAHVETATDEDEPIVTFKASKSGNIGTLKQPSKKVTVSTQSSMKASTLPRTPSKKRNPQSESSDEKPKSAKKPRFYVDNETGKKEEGSSKHVGRLLSPVIITLKKSRSNKNCEVTNIEDANEYLKDTYSGLTPLSAVAIATGASSSEEKMISLKDWAADGADMKYIVKVIATKKIGDGFVNPSRANPANFVVAHISRTPYLGQRAGGVAECMMVGEVLSSNISTPRSMSGLQEGKEYKSIRIMPIPVEYERFAAFVGEVFHLKNVIMPLWNGGLEFKTVPSAKPGTPQSSPTRGVTYKSHLNVASSSTSNRAALNANDEVPIYDASSGNFPFQSIVNLSNIPRYCDAEVPTTTPVIVCFTVNTYLGQNGISLSLNLHWVGVLM</sequence>
<proteinExistence type="predicted"/>
<feature type="compositionally biased region" description="Basic and acidic residues" evidence="1">
    <location>
        <begin position="96"/>
        <end position="110"/>
    </location>
</feature>
<evidence type="ECO:0000256" key="1">
    <source>
        <dbReference type="SAM" id="MobiDB-lite"/>
    </source>
</evidence>
<dbReference type="AlphaFoldDB" id="A0A067P4G5"/>
<evidence type="ECO:0000313" key="3">
    <source>
        <dbReference type="Proteomes" id="UP000027265"/>
    </source>
</evidence>
<feature type="compositionally biased region" description="Basic and acidic residues" evidence="1">
    <location>
        <begin position="11"/>
        <end position="27"/>
    </location>
</feature>
<feature type="compositionally biased region" description="Polar residues" evidence="1">
    <location>
        <begin position="40"/>
        <end position="71"/>
    </location>
</feature>
<dbReference type="OrthoDB" id="3067694at2759"/>
<keyword evidence="3" id="KW-1185">Reference proteome</keyword>
<dbReference type="STRING" id="933084.A0A067P4G5"/>
<dbReference type="InParanoid" id="A0A067P4G5"/>
<accession>A0A067P4G5</accession>
<dbReference type="Proteomes" id="UP000027265">
    <property type="component" value="Unassembled WGS sequence"/>
</dbReference>
<organism evidence="2 3">
    <name type="scientific">Jaapia argillacea MUCL 33604</name>
    <dbReference type="NCBI Taxonomy" id="933084"/>
    <lineage>
        <taxon>Eukaryota</taxon>
        <taxon>Fungi</taxon>
        <taxon>Dikarya</taxon>
        <taxon>Basidiomycota</taxon>
        <taxon>Agaricomycotina</taxon>
        <taxon>Agaricomycetes</taxon>
        <taxon>Agaricomycetidae</taxon>
        <taxon>Jaapiales</taxon>
        <taxon>Jaapiaceae</taxon>
        <taxon>Jaapia</taxon>
    </lineage>
</organism>